<dbReference type="AlphaFoldDB" id="A0A016SCT3"/>
<name>A0A016SCT3_9BILA</name>
<sequence>MWHLVDCFDLLRVGAASFSIDDEARVVDFSLHEGALLQTNTESVVVDSLEYSVESCVVFVDAFASDDDVVQVPSSSAMRASMYCWKMPRAGFTPRGRRLRR</sequence>
<accession>A0A016SCT3</accession>
<keyword evidence="2" id="KW-1185">Reference proteome</keyword>
<dbReference type="Proteomes" id="UP000024635">
    <property type="component" value="Unassembled WGS sequence"/>
</dbReference>
<dbReference type="EMBL" id="JARK01001582">
    <property type="protein sequence ID" value="EYB88493.1"/>
    <property type="molecule type" value="Genomic_DNA"/>
</dbReference>
<reference evidence="2" key="1">
    <citation type="journal article" date="2015" name="Nat. Genet.">
        <title>The genome and transcriptome of the zoonotic hookworm Ancylostoma ceylanicum identify infection-specific gene families.</title>
        <authorList>
            <person name="Schwarz E.M."/>
            <person name="Hu Y."/>
            <person name="Antoshechkin I."/>
            <person name="Miller M.M."/>
            <person name="Sternberg P.W."/>
            <person name="Aroian R.V."/>
        </authorList>
    </citation>
    <scope>NUCLEOTIDE SEQUENCE</scope>
    <source>
        <strain evidence="2">HY135</strain>
    </source>
</reference>
<organism evidence="1 2">
    <name type="scientific">Ancylostoma ceylanicum</name>
    <dbReference type="NCBI Taxonomy" id="53326"/>
    <lineage>
        <taxon>Eukaryota</taxon>
        <taxon>Metazoa</taxon>
        <taxon>Ecdysozoa</taxon>
        <taxon>Nematoda</taxon>
        <taxon>Chromadorea</taxon>
        <taxon>Rhabditida</taxon>
        <taxon>Rhabditina</taxon>
        <taxon>Rhabditomorpha</taxon>
        <taxon>Strongyloidea</taxon>
        <taxon>Ancylostomatidae</taxon>
        <taxon>Ancylostomatinae</taxon>
        <taxon>Ancylostoma</taxon>
    </lineage>
</organism>
<evidence type="ECO:0000313" key="2">
    <source>
        <dbReference type="Proteomes" id="UP000024635"/>
    </source>
</evidence>
<proteinExistence type="predicted"/>
<evidence type="ECO:0000313" key="1">
    <source>
        <dbReference type="EMBL" id="EYB88493.1"/>
    </source>
</evidence>
<protein>
    <submittedName>
        <fullName evidence="1">Uncharacterized protein</fullName>
    </submittedName>
</protein>
<comment type="caution">
    <text evidence="1">The sequence shown here is derived from an EMBL/GenBank/DDBJ whole genome shotgun (WGS) entry which is preliminary data.</text>
</comment>
<gene>
    <name evidence="1" type="primary">Acey_s0246.g41</name>
    <name evidence="1" type="ORF">Y032_0246g41</name>
</gene>